<dbReference type="Pfam" id="PF20463">
    <property type="entry name" value="PDH_C"/>
    <property type="match status" value="1"/>
</dbReference>
<organism evidence="3 4">
    <name type="scientific">Allorhodopirellula heiligendammensis</name>
    <dbReference type="NCBI Taxonomy" id="2714739"/>
    <lineage>
        <taxon>Bacteria</taxon>
        <taxon>Pseudomonadati</taxon>
        <taxon>Planctomycetota</taxon>
        <taxon>Planctomycetia</taxon>
        <taxon>Pirellulales</taxon>
        <taxon>Pirellulaceae</taxon>
        <taxon>Allorhodopirellula</taxon>
    </lineage>
</organism>
<dbReference type="InterPro" id="IPR003099">
    <property type="entry name" value="Prephen_DH"/>
</dbReference>
<name>A0A5C6BV76_9BACT</name>
<evidence type="ECO:0000256" key="1">
    <source>
        <dbReference type="ARBA" id="ARBA00023002"/>
    </source>
</evidence>
<dbReference type="Pfam" id="PF02153">
    <property type="entry name" value="PDH_N"/>
    <property type="match status" value="1"/>
</dbReference>
<dbReference type="PANTHER" id="PTHR21363:SF0">
    <property type="entry name" value="PREPHENATE DEHYDROGENASE [NADP(+)]"/>
    <property type="match status" value="1"/>
</dbReference>
<dbReference type="InterPro" id="IPR046826">
    <property type="entry name" value="PDH_N"/>
</dbReference>
<evidence type="ECO:0000313" key="4">
    <source>
        <dbReference type="Proteomes" id="UP000319908"/>
    </source>
</evidence>
<keyword evidence="4" id="KW-1185">Reference proteome</keyword>
<gene>
    <name evidence="3" type="ORF">Poly21_29640</name>
</gene>
<evidence type="ECO:0000313" key="3">
    <source>
        <dbReference type="EMBL" id="TWU15762.1"/>
    </source>
</evidence>
<feature type="domain" description="Prephenate/arogenate dehydrogenase" evidence="2">
    <location>
        <begin position="16"/>
        <end position="299"/>
    </location>
</feature>
<sequence>MNTPDFATESPLLPIRTVAVIGLGLLGGSVAKSLRRTGADSQVRVIGWARRAETREFAIDNDFVDAVSDDFIEASKLADLVIIATPVDRIAEYALKIAAACPHVLITDVGSTKCGIVQAVATVPEAMARFVASHPIAGSEKTGIEHARGDLLDDKLVVLTPSGTENSGVVDAIERFWQSTGARTLRLSPQRHDELMAVTSHAPHLLAAVVARQVPEEALRMVGSGWLDTTRIAAGDEGLWTAIVCENRAAILAAIQATAQDLSQLIEIIQSADDPALTTYLRDARKRREAASSPPSFPPPS</sequence>
<proteinExistence type="predicted"/>
<dbReference type="PANTHER" id="PTHR21363">
    <property type="entry name" value="PREPHENATE DEHYDROGENASE"/>
    <property type="match status" value="1"/>
</dbReference>
<dbReference type="InterPro" id="IPR036291">
    <property type="entry name" value="NAD(P)-bd_dom_sf"/>
</dbReference>
<protein>
    <submittedName>
        <fullName evidence="3">Prephenate dehydrogenase</fullName>
    </submittedName>
</protein>
<dbReference type="InterPro" id="IPR008927">
    <property type="entry name" value="6-PGluconate_DH-like_C_sf"/>
</dbReference>
<accession>A0A5C6BV76</accession>
<reference evidence="3 4" key="1">
    <citation type="journal article" date="2020" name="Antonie Van Leeuwenhoek">
        <title>Rhodopirellula heiligendammensis sp. nov., Rhodopirellula pilleata sp. nov., and Rhodopirellula solitaria sp. nov. isolated from natural or artificial marine surfaces in Northern Germany and California, USA, and emended description of the genus Rhodopirellula.</title>
        <authorList>
            <person name="Kallscheuer N."/>
            <person name="Wiegand S."/>
            <person name="Jogler M."/>
            <person name="Boedeker C."/>
            <person name="Peeters S.H."/>
            <person name="Rast P."/>
            <person name="Heuer A."/>
            <person name="Jetten M.S.M."/>
            <person name="Rohde M."/>
            <person name="Jogler C."/>
        </authorList>
    </citation>
    <scope>NUCLEOTIDE SEQUENCE [LARGE SCALE GENOMIC DNA]</scope>
    <source>
        <strain evidence="3 4">Poly21</strain>
    </source>
</reference>
<dbReference type="Gene3D" id="3.40.50.720">
    <property type="entry name" value="NAD(P)-binding Rossmann-like Domain"/>
    <property type="match status" value="1"/>
</dbReference>
<dbReference type="AlphaFoldDB" id="A0A5C6BV76"/>
<dbReference type="InterPro" id="IPR050812">
    <property type="entry name" value="Preph/Arog_dehydrog"/>
</dbReference>
<comment type="caution">
    <text evidence="3">The sequence shown here is derived from an EMBL/GenBank/DDBJ whole genome shotgun (WGS) entry which is preliminary data.</text>
</comment>
<dbReference type="EMBL" id="SJPU01000002">
    <property type="protein sequence ID" value="TWU15762.1"/>
    <property type="molecule type" value="Genomic_DNA"/>
</dbReference>
<dbReference type="RefSeq" id="WP_146407559.1">
    <property type="nucleotide sequence ID" value="NZ_SJPU01000002.1"/>
</dbReference>
<dbReference type="GO" id="GO:0006571">
    <property type="term" value="P:tyrosine biosynthetic process"/>
    <property type="evidence" value="ECO:0007669"/>
    <property type="project" value="InterPro"/>
</dbReference>
<dbReference type="GO" id="GO:0004665">
    <property type="term" value="F:prephenate dehydrogenase (NADP+) activity"/>
    <property type="evidence" value="ECO:0007669"/>
    <property type="project" value="InterPro"/>
</dbReference>
<keyword evidence="1" id="KW-0560">Oxidoreductase</keyword>
<dbReference type="InterPro" id="IPR046825">
    <property type="entry name" value="PDH_C"/>
</dbReference>
<evidence type="ECO:0000259" key="2">
    <source>
        <dbReference type="PROSITE" id="PS51176"/>
    </source>
</evidence>
<dbReference type="SUPFAM" id="SSF51735">
    <property type="entry name" value="NAD(P)-binding Rossmann-fold domains"/>
    <property type="match status" value="1"/>
</dbReference>
<dbReference type="Gene3D" id="1.10.3660.10">
    <property type="entry name" value="6-phosphogluconate dehydrogenase C-terminal like domain"/>
    <property type="match status" value="1"/>
</dbReference>
<dbReference type="PROSITE" id="PS51176">
    <property type="entry name" value="PDH_ADH"/>
    <property type="match status" value="1"/>
</dbReference>
<dbReference type="SUPFAM" id="SSF48179">
    <property type="entry name" value="6-phosphogluconate dehydrogenase C-terminal domain-like"/>
    <property type="match status" value="1"/>
</dbReference>
<dbReference type="OrthoDB" id="9802008at2"/>
<dbReference type="GO" id="GO:0070403">
    <property type="term" value="F:NAD+ binding"/>
    <property type="evidence" value="ECO:0007669"/>
    <property type="project" value="InterPro"/>
</dbReference>
<dbReference type="GO" id="GO:0008977">
    <property type="term" value="F:prephenate dehydrogenase (NAD+) activity"/>
    <property type="evidence" value="ECO:0007669"/>
    <property type="project" value="InterPro"/>
</dbReference>
<dbReference type="FunFam" id="3.40.50.720:FF:000208">
    <property type="entry name" value="Prephenate dehydrogenase"/>
    <property type="match status" value="1"/>
</dbReference>
<dbReference type="Proteomes" id="UP000319908">
    <property type="component" value="Unassembled WGS sequence"/>
</dbReference>